<dbReference type="Proteomes" id="UP001628156">
    <property type="component" value="Unassembled WGS sequence"/>
</dbReference>
<comment type="caution">
    <text evidence="3">The sequence shown here is derived from an EMBL/GenBank/DDBJ whole genome shotgun (WGS) entry which is preliminary data.</text>
</comment>
<gene>
    <name evidence="3" type="ORF">ENUP19_0060G0006</name>
    <name evidence="4" type="ORF">ENUP19_0225G0003</name>
</gene>
<accession>A0ABQ0DDA9</accession>
<reference evidence="3 5" key="1">
    <citation type="journal article" date="2019" name="PLoS Negl. Trop. Dis.">
        <title>Whole genome sequencing of Entamoeba nuttalli reveals mammalian host-related molecular signatures and a novel octapeptide-repeat surface protein.</title>
        <authorList>
            <person name="Tanaka M."/>
            <person name="Makiuchi T."/>
            <person name="Komiyama T."/>
            <person name="Shiina T."/>
            <person name="Osaki K."/>
            <person name="Tachibana H."/>
        </authorList>
    </citation>
    <scope>NUCLEOTIDE SEQUENCE [LARGE SCALE GENOMIC DNA]</scope>
    <source>
        <strain evidence="3 5">P19-061405</strain>
    </source>
</reference>
<keyword evidence="5" id="KW-1185">Reference proteome</keyword>
<feature type="region of interest" description="Disordered" evidence="1">
    <location>
        <begin position="68"/>
        <end position="258"/>
    </location>
</feature>
<evidence type="ECO:0000256" key="2">
    <source>
        <dbReference type="SAM" id="SignalP"/>
    </source>
</evidence>
<organism evidence="3 5">
    <name type="scientific">Entamoeba nuttalli</name>
    <dbReference type="NCBI Taxonomy" id="412467"/>
    <lineage>
        <taxon>Eukaryota</taxon>
        <taxon>Amoebozoa</taxon>
        <taxon>Evosea</taxon>
        <taxon>Archamoebae</taxon>
        <taxon>Mastigamoebida</taxon>
        <taxon>Entamoebidae</taxon>
        <taxon>Entamoeba</taxon>
    </lineage>
</organism>
<feature type="compositionally biased region" description="Polar residues" evidence="1">
    <location>
        <begin position="168"/>
        <end position="185"/>
    </location>
</feature>
<feature type="compositionally biased region" description="Polar residues" evidence="1">
    <location>
        <begin position="239"/>
        <end position="258"/>
    </location>
</feature>
<evidence type="ECO:0000313" key="3">
    <source>
        <dbReference type="EMBL" id="GAB1220830.1"/>
    </source>
</evidence>
<evidence type="ECO:0000313" key="5">
    <source>
        <dbReference type="Proteomes" id="UP001628156"/>
    </source>
</evidence>
<feature type="compositionally biased region" description="Low complexity" evidence="1">
    <location>
        <begin position="148"/>
        <end position="162"/>
    </location>
</feature>
<proteinExistence type="predicted"/>
<feature type="compositionally biased region" description="Low complexity" evidence="1">
    <location>
        <begin position="119"/>
        <end position="141"/>
    </location>
</feature>
<feature type="compositionally biased region" description="Low complexity" evidence="1">
    <location>
        <begin position="186"/>
        <end position="238"/>
    </location>
</feature>
<sequence>MIILIILVVISKGLETEQYIEQGNKDDNKREYTMIDSTRTKQHKHDNKYNIDENTQNQIYNLEVTTLQGNAAPSSPPQSGATPKSVDGGSGTTNTQATAENPAGDSTKGGSGATIPAVSRSTSSTSQSSTQSTSGATTNTQPADSKGQSPQTSPSAQSTETSGEQKQDQSSSVSKPTAPDTSTQLAPQSPASTSSSTSTNGQSSASAVTPQSTTSPSTSPSSNKPQSQSDAASSTSTQGKGQTASTPTMDGQPSPQQQ</sequence>
<protein>
    <submittedName>
        <fullName evidence="3">Uncharacterized protein</fullName>
    </submittedName>
</protein>
<dbReference type="EMBL" id="BAAFRS010000225">
    <property type="protein sequence ID" value="GAB1224916.1"/>
    <property type="molecule type" value="Genomic_DNA"/>
</dbReference>
<evidence type="ECO:0000256" key="1">
    <source>
        <dbReference type="SAM" id="MobiDB-lite"/>
    </source>
</evidence>
<dbReference type="EMBL" id="BAAFRS010000060">
    <property type="protein sequence ID" value="GAB1220830.1"/>
    <property type="molecule type" value="Genomic_DNA"/>
</dbReference>
<name>A0ABQ0DDA9_9EUKA</name>
<reference evidence="3" key="2">
    <citation type="submission" date="2024-08" db="EMBL/GenBank/DDBJ databases">
        <title>Draft genome assembly of Entamoeba nuttalli using a combination of long-read and short-read sequencing data.</title>
        <authorList>
            <person name="Tanaka M."/>
            <person name="Tachibana H."/>
        </authorList>
    </citation>
    <scope>NUCLEOTIDE SEQUENCE</scope>
    <source>
        <strain evidence="3">P19-061405</strain>
    </source>
</reference>
<feature type="signal peptide" evidence="2">
    <location>
        <begin position="1"/>
        <end position="16"/>
    </location>
</feature>
<evidence type="ECO:0000313" key="4">
    <source>
        <dbReference type="EMBL" id="GAB1224916.1"/>
    </source>
</evidence>
<feature type="compositionally biased region" description="Polar residues" evidence="1">
    <location>
        <begin position="68"/>
        <end position="82"/>
    </location>
</feature>
<feature type="chain" id="PRO_5045029869" evidence="2">
    <location>
        <begin position="17"/>
        <end position="258"/>
    </location>
</feature>
<keyword evidence="2" id="KW-0732">Signal</keyword>